<evidence type="ECO:0000313" key="1">
    <source>
        <dbReference type="EMBL" id="KAJ3511649.1"/>
    </source>
</evidence>
<reference evidence="1" key="1">
    <citation type="submission" date="2022-07" db="EMBL/GenBank/DDBJ databases">
        <title>Genome Sequence of Agrocybe chaxingu.</title>
        <authorList>
            <person name="Buettner E."/>
        </authorList>
    </citation>
    <scope>NUCLEOTIDE SEQUENCE</scope>
    <source>
        <strain evidence="1">MP-N11</strain>
    </source>
</reference>
<sequence>MHLILGIRTTVANRHAALSLMHSPRLPLHVHPSSPRVSVSGILLKWPPAANTIGTPSHAPLCAHDTNQYSTLPPRILWDSEYLSAYRPAPPNLPQLPLLIVPPIMHQHLSASRAGCRLSCLAPASSWPIFPTLDSQWHLRLPSSCHYEFDSPEFFRSPQRLSREGIRFLFFDAATSIKLDSLVALNAQSRHFQDLTRRSCRGGGKEDVWMVLTEQLKSTTVRDLFALHHDHDVLCSPLALTAFRSSAELLKTSREDTIGKSSGQLIRSTAREASAGWSPSKPGFGISSILFIIFEQEISSIAYRGARILLS</sequence>
<dbReference type="EMBL" id="JANKHO010000313">
    <property type="protein sequence ID" value="KAJ3511649.1"/>
    <property type="molecule type" value="Genomic_DNA"/>
</dbReference>
<comment type="caution">
    <text evidence="1">The sequence shown here is derived from an EMBL/GenBank/DDBJ whole genome shotgun (WGS) entry which is preliminary data.</text>
</comment>
<protein>
    <submittedName>
        <fullName evidence="1">Uncharacterized protein</fullName>
    </submittedName>
</protein>
<dbReference type="AlphaFoldDB" id="A0A9W8K2Z6"/>
<accession>A0A9W8K2Z6</accession>
<gene>
    <name evidence="1" type="ORF">NLJ89_g3974</name>
</gene>
<evidence type="ECO:0000313" key="2">
    <source>
        <dbReference type="Proteomes" id="UP001148786"/>
    </source>
</evidence>
<keyword evidence="2" id="KW-1185">Reference proteome</keyword>
<dbReference type="Proteomes" id="UP001148786">
    <property type="component" value="Unassembled WGS sequence"/>
</dbReference>
<name>A0A9W8K2Z6_9AGAR</name>
<proteinExistence type="predicted"/>
<organism evidence="1 2">
    <name type="scientific">Agrocybe chaxingu</name>
    <dbReference type="NCBI Taxonomy" id="84603"/>
    <lineage>
        <taxon>Eukaryota</taxon>
        <taxon>Fungi</taxon>
        <taxon>Dikarya</taxon>
        <taxon>Basidiomycota</taxon>
        <taxon>Agaricomycotina</taxon>
        <taxon>Agaricomycetes</taxon>
        <taxon>Agaricomycetidae</taxon>
        <taxon>Agaricales</taxon>
        <taxon>Agaricineae</taxon>
        <taxon>Strophariaceae</taxon>
        <taxon>Agrocybe</taxon>
    </lineage>
</organism>